<name>A0ABR4EQ31_9PEZI</name>
<feature type="compositionally biased region" description="Pro residues" evidence="3">
    <location>
        <begin position="719"/>
        <end position="732"/>
    </location>
</feature>
<evidence type="ECO:0000259" key="4">
    <source>
        <dbReference type="PROSITE" id="PS50003"/>
    </source>
</evidence>
<dbReference type="Pfam" id="PF00169">
    <property type="entry name" value="PH"/>
    <property type="match status" value="1"/>
</dbReference>
<dbReference type="EMBL" id="JBAWTH010000036">
    <property type="protein sequence ID" value="KAL2284440.1"/>
    <property type="molecule type" value="Genomic_DNA"/>
</dbReference>
<feature type="compositionally biased region" description="Basic and acidic residues" evidence="3">
    <location>
        <begin position="400"/>
        <end position="410"/>
    </location>
</feature>
<dbReference type="PANTHER" id="PTHR23176">
    <property type="entry name" value="RHO/RAC/CDC GTPASE-ACTIVATING PROTEIN"/>
    <property type="match status" value="1"/>
</dbReference>
<evidence type="ECO:0000256" key="2">
    <source>
        <dbReference type="SAM" id="Coils"/>
    </source>
</evidence>
<feature type="compositionally biased region" description="Pro residues" evidence="3">
    <location>
        <begin position="510"/>
        <end position="525"/>
    </location>
</feature>
<dbReference type="InterPro" id="IPR050729">
    <property type="entry name" value="Rho-GAP"/>
</dbReference>
<dbReference type="SMART" id="SM00233">
    <property type="entry name" value="PH"/>
    <property type="match status" value="1"/>
</dbReference>
<dbReference type="InterPro" id="IPR011993">
    <property type="entry name" value="PH-like_dom_sf"/>
</dbReference>
<accession>A0ABR4EQ31</accession>
<feature type="compositionally biased region" description="Low complexity" evidence="3">
    <location>
        <begin position="279"/>
        <end position="294"/>
    </location>
</feature>
<dbReference type="SUPFAM" id="SSF50729">
    <property type="entry name" value="PH domain-like"/>
    <property type="match status" value="1"/>
</dbReference>
<evidence type="ECO:0000313" key="6">
    <source>
        <dbReference type="EMBL" id="KAL2284440.1"/>
    </source>
</evidence>
<feature type="compositionally biased region" description="Polar residues" evidence="3">
    <location>
        <begin position="377"/>
        <end position="389"/>
    </location>
</feature>
<feature type="region of interest" description="Disordered" evidence="3">
    <location>
        <begin position="377"/>
        <end position="737"/>
    </location>
</feature>
<feature type="domain" description="PH" evidence="4">
    <location>
        <begin position="937"/>
        <end position="1053"/>
    </location>
</feature>
<dbReference type="Proteomes" id="UP001600888">
    <property type="component" value="Unassembled WGS sequence"/>
</dbReference>
<sequence length="1587" mass="171524">MSQLSHQSREHPSDAHAYSLPRSPHQPPQRPHHLHHDQSHPHLQPQPHHHAPGPPYTPVSPTSASQLDYAQDSPTIGRAQVHHIRGQHSGPVPSPITIVPLGGVHASGSGSGSGSVSGSGTLTSSSPTSPLPSAGARFRKPAPSPLHNTTAISPPTSPSPRKSHFQVSFGAHGSPINSPTTPLASQTTNAPEAAELLPRQRTAESVDAEKSYYHSDSSGTATPDDKTTPGSSLPLRFTHDSRSVSDPVKKPLGASTNSSSQAMPGPSRMEKVKGAPRNSSIDSAISAISTGSSTPKNSQDGSSSPADVSKLIKAAGSPEAVIQYLLKEKNSQTQQNSQLWRLVDKQRAMILGLNKDLERALKDKEKYRKKLKEVMTLQTIPSVSSTSAGQGRESAASLSHPDDDSAKKGSSDVPASPSVESENMRHSPIDVSMAPYPITPPADQCSNGPPSAVGEILDPSHSMPEASEHALDNFDHDAQERDAEESKDLAYPSNDIPINFALPPSRSLPERPPPPQGALPAPPRQAPRSEIDAFIDEDGASRFPAVPAPPPRKPPPAPLQLKDQDSGPAYPPDEESESDSDYDDILEVNEIAAEKRGRRRTRQEDDELREVLVLKEAEARSNSKKSKGSAKGASEQTTPEINLAQSSPRALNRPNAPGSLAGMLDNNLSSTALPLRSPGLPLSPRPMQLGEGPNSPPQSPRQNGVTMPLSPRAPRQAIPLPPNTPLQTPPSEPLALKSPQPLNIVKANVDVEPADSPTSESRASQSERTRIFKGFVTEEFPDLLLPPNAIPSVTVKVASSRMKPSRASLISLTQLEEDPVFTLAIISRYEGGELWRVEKDSISLSKLDQRLKQCAAFTARTPDRTLFSGHAPAKLDARRQALDQYLDEALNTAFDTPTAVELCRYLSTNVLPPNADEMGSSTGLADEGGPKLGPGGRQFKTGYLTKRGKNFGGWKARFFSVEGPQLKYFETPGGAHLGTIKLPGAQIGRQSQQGGDEPSSARATDEAENQYRHAFLILEPKKKDPSAMTKHVLCAESDRERDQWVEVLLQWTNFKDVDEDSKRDHAQDRQGSAQGHVKGANAKKKMHPRPQQQQSKDSEDALIGVSYEATKQGDVPKMGGHDYPQPSPAAGLGPQPSYSISAPRDPQVISDMSMWGNKMGGLNIPPGLDEKKAKKRSFFGFGPKQRSSSDGTDSLFGESSGSPGTSASREVYSGPVRRTFGAPLAEAVRYNHPRDARIPLPAVVYRCIQYLDAKGAITEEGIFRLSGSNVVIKSLKERFDMEGDVNLLADEQYHDIHAVASMLKAYLRELPTSILTRDLHLDFVAVTEMNSQADKIAALSELVTRLPQANATLLKYLIAFLIKVINHADQNKMTVRNVGIVFSPTLTIPAPVFALFLQHYEAIFGIVPEEYELPTPGSFEEQHGKEPALDLPPRPSTSGAARESPHRHRLAEALQEGRRGNTPPPASLNPLGGFTQARSTPTPPLVQQRSYEPSYLAQQNGGGANLHVRPAYESVMMAPGPDASQFYAQQRMVNPGYDRPIYETGAAYDQPQSVRASRRESSMMMMGIPRGLTPQSSMGRLREDPQF</sequence>
<evidence type="ECO:0000256" key="3">
    <source>
        <dbReference type="SAM" id="MobiDB-lite"/>
    </source>
</evidence>
<feature type="compositionally biased region" description="Polar residues" evidence="3">
    <location>
        <begin position="635"/>
        <end position="649"/>
    </location>
</feature>
<evidence type="ECO:0000259" key="5">
    <source>
        <dbReference type="PROSITE" id="PS50238"/>
    </source>
</evidence>
<feature type="region of interest" description="Disordered" evidence="3">
    <location>
        <begin position="1"/>
        <end position="311"/>
    </location>
</feature>
<dbReference type="CDD" id="cd06093">
    <property type="entry name" value="PX_domain"/>
    <property type="match status" value="1"/>
</dbReference>
<keyword evidence="2" id="KW-0175">Coiled coil</keyword>
<feature type="coiled-coil region" evidence="2">
    <location>
        <begin position="350"/>
        <end position="377"/>
    </location>
</feature>
<feature type="compositionally biased region" description="Low complexity" evidence="3">
    <location>
        <begin position="118"/>
        <end position="136"/>
    </location>
</feature>
<reference evidence="6 7" key="1">
    <citation type="submission" date="2024-03" db="EMBL/GenBank/DDBJ databases">
        <title>A high-quality draft genome sequence of Diaporthe vaccinii, a causative agent of upright dieback and viscid rot disease in cranberry plants.</title>
        <authorList>
            <person name="Sarrasin M."/>
            <person name="Lang B.F."/>
            <person name="Burger G."/>
        </authorList>
    </citation>
    <scope>NUCLEOTIDE SEQUENCE [LARGE SCALE GENOMIC DNA]</scope>
    <source>
        <strain evidence="6 7">IS7</strain>
    </source>
</reference>
<feature type="compositionally biased region" description="Acidic residues" evidence="3">
    <location>
        <begin position="572"/>
        <end position="587"/>
    </location>
</feature>
<keyword evidence="7" id="KW-1185">Reference proteome</keyword>
<dbReference type="PROSITE" id="PS50238">
    <property type="entry name" value="RHOGAP"/>
    <property type="match status" value="1"/>
</dbReference>
<feature type="compositionally biased region" description="Polar residues" evidence="3">
    <location>
        <begin position="175"/>
        <end position="190"/>
    </location>
</feature>
<feature type="compositionally biased region" description="Low complexity" evidence="3">
    <location>
        <begin position="673"/>
        <end position="686"/>
    </location>
</feature>
<dbReference type="InterPro" id="IPR008936">
    <property type="entry name" value="Rho_GTPase_activation_prot"/>
</dbReference>
<dbReference type="SUPFAM" id="SSF48350">
    <property type="entry name" value="GTPase activation domain, GAP"/>
    <property type="match status" value="1"/>
</dbReference>
<evidence type="ECO:0000313" key="7">
    <source>
        <dbReference type="Proteomes" id="UP001600888"/>
    </source>
</evidence>
<feature type="compositionally biased region" description="Basic and acidic residues" evidence="3">
    <location>
        <begin position="201"/>
        <end position="213"/>
    </location>
</feature>
<dbReference type="Gene3D" id="1.10.555.10">
    <property type="entry name" value="Rho GTPase activation protein"/>
    <property type="match status" value="1"/>
</dbReference>
<feature type="region of interest" description="Disordered" evidence="3">
    <location>
        <begin position="1454"/>
        <end position="1473"/>
    </location>
</feature>
<evidence type="ECO:0000256" key="1">
    <source>
        <dbReference type="ARBA" id="ARBA00022468"/>
    </source>
</evidence>
<feature type="domain" description="Rho-GAP" evidence="5">
    <location>
        <begin position="1222"/>
        <end position="1415"/>
    </location>
</feature>
<dbReference type="Gene3D" id="2.30.29.30">
    <property type="entry name" value="Pleckstrin-homology domain (PH domain)/Phosphotyrosine-binding domain (PTB)"/>
    <property type="match status" value="1"/>
</dbReference>
<dbReference type="PROSITE" id="PS50003">
    <property type="entry name" value="PH_DOMAIN"/>
    <property type="match status" value="1"/>
</dbReference>
<feature type="region of interest" description="Disordered" evidence="3">
    <location>
        <begin position="1179"/>
        <end position="1213"/>
    </location>
</feature>
<dbReference type="Pfam" id="PF00620">
    <property type="entry name" value="RhoGAP"/>
    <property type="match status" value="1"/>
</dbReference>
<comment type="caution">
    <text evidence="6">The sequence shown here is derived from an EMBL/GenBank/DDBJ whole genome shotgun (WGS) entry which is preliminary data.</text>
</comment>
<feature type="region of interest" description="Disordered" evidence="3">
    <location>
        <begin position="1058"/>
        <end position="1099"/>
    </location>
</feature>
<protein>
    <recommendedName>
        <fullName evidence="8">RhoGAP domain-containing protein</fullName>
    </recommendedName>
</protein>
<proteinExistence type="predicted"/>
<feature type="compositionally biased region" description="Basic and acidic residues" evidence="3">
    <location>
        <begin position="609"/>
        <end position="621"/>
    </location>
</feature>
<feature type="compositionally biased region" description="Polar residues" evidence="3">
    <location>
        <begin position="1185"/>
        <end position="1208"/>
    </location>
</feature>
<dbReference type="CDD" id="cd13277">
    <property type="entry name" value="PH_Bem3"/>
    <property type="match status" value="1"/>
</dbReference>
<dbReference type="InterPro" id="IPR000198">
    <property type="entry name" value="RhoGAP_dom"/>
</dbReference>
<feature type="compositionally biased region" description="Polar residues" evidence="3">
    <location>
        <begin position="59"/>
        <end position="74"/>
    </location>
</feature>
<dbReference type="PANTHER" id="PTHR23176:SF129">
    <property type="entry name" value="RHO GTPASE ACTIVATING PROTEIN AT 16F, ISOFORM E-RELATED"/>
    <property type="match status" value="1"/>
</dbReference>
<organism evidence="6 7">
    <name type="scientific">Diaporthe vaccinii</name>
    <dbReference type="NCBI Taxonomy" id="105482"/>
    <lineage>
        <taxon>Eukaryota</taxon>
        <taxon>Fungi</taxon>
        <taxon>Dikarya</taxon>
        <taxon>Ascomycota</taxon>
        <taxon>Pezizomycotina</taxon>
        <taxon>Sordariomycetes</taxon>
        <taxon>Sordariomycetidae</taxon>
        <taxon>Diaporthales</taxon>
        <taxon>Diaporthaceae</taxon>
        <taxon>Diaporthe</taxon>
        <taxon>Diaporthe eres species complex</taxon>
    </lineage>
</organism>
<evidence type="ECO:0008006" key="8">
    <source>
        <dbReference type="Google" id="ProtNLM"/>
    </source>
</evidence>
<feature type="region of interest" description="Disordered" evidence="3">
    <location>
        <begin position="1111"/>
        <end position="1144"/>
    </location>
</feature>
<dbReference type="InterPro" id="IPR001849">
    <property type="entry name" value="PH_domain"/>
</dbReference>
<gene>
    <name evidence="6" type="ORF">FJTKL_08850</name>
</gene>
<feature type="compositionally biased region" description="Basic and acidic residues" evidence="3">
    <location>
        <begin position="237"/>
        <end position="249"/>
    </location>
</feature>
<feature type="compositionally biased region" description="Pro residues" evidence="3">
    <location>
        <begin position="546"/>
        <end position="558"/>
    </location>
</feature>
<feature type="region of interest" description="Disordered" evidence="3">
    <location>
        <begin position="918"/>
        <end position="937"/>
    </location>
</feature>
<feature type="compositionally biased region" description="Basic and acidic residues" evidence="3">
    <location>
        <begin position="466"/>
        <end position="488"/>
    </location>
</feature>
<dbReference type="SMART" id="SM00324">
    <property type="entry name" value="RhoGAP"/>
    <property type="match status" value="1"/>
</dbReference>
<keyword evidence="1" id="KW-0343">GTPase activation</keyword>
<feature type="compositionally biased region" description="Polar residues" evidence="3">
    <location>
        <begin position="295"/>
        <end position="306"/>
    </location>
</feature>
<feature type="region of interest" description="Disordered" evidence="3">
    <location>
        <begin position="1414"/>
        <end position="1448"/>
    </location>
</feature>